<feature type="domain" description="VWFA" evidence="3">
    <location>
        <begin position="451"/>
        <end position="648"/>
    </location>
</feature>
<keyword evidence="2" id="KW-0812">Transmembrane</keyword>
<dbReference type="Pfam" id="PF13531">
    <property type="entry name" value="SBP_bac_11"/>
    <property type="match status" value="1"/>
</dbReference>
<keyword evidence="2" id="KW-1133">Transmembrane helix</keyword>
<accession>A0A3A4B5X4</accession>
<evidence type="ECO:0000256" key="2">
    <source>
        <dbReference type="SAM" id="Phobius"/>
    </source>
</evidence>
<dbReference type="SUPFAM" id="SSF53300">
    <property type="entry name" value="vWA-like"/>
    <property type="match status" value="1"/>
</dbReference>
<dbReference type="Gene3D" id="3.40.50.410">
    <property type="entry name" value="von Willebrand factor, type A domain"/>
    <property type="match status" value="1"/>
</dbReference>
<keyword evidence="5" id="KW-1185">Reference proteome</keyword>
<feature type="region of interest" description="Disordered" evidence="1">
    <location>
        <begin position="26"/>
        <end position="66"/>
    </location>
</feature>
<dbReference type="Pfam" id="PF00092">
    <property type="entry name" value="VWA"/>
    <property type="match status" value="1"/>
</dbReference>
<evidence type="ECO:0000313" key="5">
    <source>
        <dbReference type="Proteomes" id="UP000265768"/>
    </source>
</evidence>
<dbReference type="SMART" id="SM00327">
    <property type="entry name" value="VWA"/>
    <property type="match status" value="1"/>
</dbReference>
<reference evidence="4 5" key="1">
    <citation type="submission" date="2018-09" db="EMBL/GenBank/DDBJ databases">
        <title>YIM 75507 draft genome.</title>
        <authorList>
            <person name="Tang S."/>
            <person name="Feng Y."/>
        </authorList>
    </citation>
    <scope>NUCLEOTIDE SEQUENCE [LARGE SCALE GENOMIC DNA]</scope>
    <source>
        <strain evidence="4 5">YIM 75507</strain>
    </source>
</reference>
<feature type="region of interest" description="Disordered" evidence="1">
    <location>
        <begin position="274"/>
        <end position="332"/>
    </location>
</feature>
<organism evidence="4 5">
    <name type="scientific">Bailinhaonella thermotolerans</name>
    <dbReference type="NCBI Taxonomy" id="1070861"/>
    <lineage>
        <taxon>Bacteria</taxon>
        <taxon>Bacillati</taxon>
        <taxon>Actinomycetota</taxon>
        <taxon>Actinomycetes</taxon>
        <taxon>Streptosporangiales</taxon>
        <taxon>Streptosporangiaceae</taxon>
        <taxon>Bailinhaonella</taxon>
    </lineage>
</organism>
<dbReference type="EMBL" id="QZEY01000001">
    <property type="protein sequence ID" value="RJL36030.1"/>
    <property type="molecule type" value="Genomic_DNA"/>
</dbReference>
<comment type="caution">
    <text evidence="4">The sequence shown here is derived from an EMBL/GenBank/DDBJ whole genome shotgun (WGS) entry which is preliminary data.</text>
</comment>
<keyword evidence="2" id="KW-0472">Membrane</keyword>
<dbReference type="PROSITE" id="PS50234">
    <property type="entry name" value="VWFA"/>
    <property type="match status" value="1"/>
</dbReference>
<gene>
    <name evidence="4" type="ORF">D5H75_04535</name>
</gene>
<dbReference type="InterPro" id="IPR036465">
    <property type="entry name" value="vWFA_dom_sf"/>
</dbReference>
<evidence type="ECO:0000313" key="4">
    <source>
        <dbReference type="EMBL" id="RJL36030.1"/>
    </source>
</evidence>
<dbReference type="AlphaFoldDB" id="A0A3A4B5X4"/>
<evidence type="ECO:0000259" key="3">
    <source>
        <dbReference type="PROSITE" id="PS50234"/>
    </source>
</evidence>
<name>A0A3A4B5X4_9ACTN</name>
<dbReference type="Proteomes" id="UP000265768">
    <property type="component" value="Unassembled WGS sequence"/>
</dbReference>
<proteinExistence type="predicted"/>
<evidence type="ECO:0000256" key="1">
    <source>
        <dbReference type="SAM" id="MobiDB-lite"/>
    </source>
</evidence>
<protein>
    <submittedName>
        <fullName evidence="4">VWA domain-containing protein</fullName>
    </submittedName>
</protein>
<feature type="compositionally biased region" description="Low complexity" evidence="1">
    <location>
        <begin position="283"/>
        <end position="332"/>
    </location>
</feature>
<sequence length="653" mass="68161">MTGVAARPTRFAAGAGRTDRMIAMKPSRNVNGRHHIEGSGRATPGLADPPYPGRSRGGRRRARRGRGRGAAALAGALVCAAVLAAAGVRALDAAAGEPCAGPVLTLRVAVAPALAPALRPAADRFGRSAHVVDGACARAVVRAEDPGATAARLESGRGERPDVWIPDSAMWPAQVQRPGALRVTATSVARTPLVAGLTGPDPGAGGTPSWRDLLVAAGSLPGAARPSLRLRAPDPGRDASGLGLLMITHGLLRPERAATGLFTSVVRSVREHRFAPPRPGEDPAAALARALASSPPRSASPAHPAGRTADAAATAGPAAPAEAAPAEADGAADGVADGAAGGLAGGADGRHVAVVASEQAFSAYARSGRPPVRVLRPAGAGLDLDHPYVVTAATGAARRAALLLERELTSAATRAEVRAAGFRTGTGEPPPAAAEVRQVVQAWWRLTLTARILSLIDVSGSMAEKVPGSGISRMEAIVRVSRAGLRLQPDDTELGQWVFSTRMDGRRDWRENVSLGPLGRDSRRQRILGALDRMRPKPDGDTGLYDTVLAAFEHMTRTYRPNMVHTVLLFTDGRNDDADGPTLRETLDRLREMYDPRRPVQIVMVGFGPGVERAELERIAEVTRGGVHVARTTEDIERILLNVTARRVCAPDC</sequence>
<feature type="transmembrane region" description="Helical" evidence="2">
    <location>
        <begin position="69"/>
        <end position="88"/>
    </location>
</feature>
<feature type="compositionally biased region" description="Basic residues" evidence="1">
    <location>
        <begin position="56"/>
        <end position="66"/>
    </location>
</feature>
<dbReference type="InterPro" id="IPR002035">
    <property type="entry name" value="VWF_A"/>
</dbReference>